<evidence type="ECO:0000313" key="4">
    <source>
        <dbReference type="EMBL" id="OCL08390.1"/>
    </source>
</evidence>
<evidence type="ECO:0008006" key="6">
    <source>
        <dbReference type="Google" id="ProtNLM"/>
    </source>
</evidence>
<dbReference type="GO" id="GO:0007131">
    <property type="term" value="P:reciprocal meiotic recombination"/>
    <property type="evidence" value="ECO:0007669"/>
    <property type="project" value="TreeGrafter"/>
</dbReference>
<dbReference type="EMBL" id="KV749662">
    <property type="protein sequence ID" value="OCL08390.1"/>
    <property type="molecule type" value="Genomic_DNA"/>
</dbReference>
<proteinExistence type="predicted"/>
<feature type="region of interest" description="Disordered" evidence="3">
    <location>
        <begin position="182"/>
        <end position="234"/>
    </location>
</feature>
<keyword evidence="5" id="KW-1185">Reference proteome</keyword>
<sequence>MAQSQSQPADSQPANAVLASSLFVGLDFDVESHDDRPILRRTGTGCMAIDAALDGGIAHGKGGVCCISGDRGVGKTGLSLLFVASHLLADPTSHAAIIDTTGAFDVVRLYETILACLRKDVTIWGFRRTMKRVRQEVSANSAPALEDVVTKILERVRIMRVFDFDGVVEAIGEVKEELEEVIQESARSPSPRPTLSPAKSKAREEIADSEEEDDGLGPEEKDMLYGDASKPKAAENEGGKISMVVIDNITNVLNPLLKSNYVQAHAFLTTFLRNLTDLTHSNNLLTILLNSAIIPREIPELSTSLSEHYHQNIPNHQGSDHPSIFTSNLAYPALGKTFPYFLDVHLLLSRLFSRGGHTHTYFSSQIPGHKKNQPDMEVVNLIEVLSDRWEGRVGQWGAFRFIESKGVEVERLD</sequence>
<comment type="subcellular location">
    <subcellularLocation>
        <location evidence="1">Nucleus</location>
    </subcellularLocation>
</comment>
<evidence type="ECO:0000256" key="3">
    <source>
        <dbReference type="SAM" id="MobiDB-lite"/>
    </source>
</evidence>
<dbReference type="OrthoDB" id="336321at2759"/>
<evidence type="ECO:0000313" key="5">
    <source>
        <dbReference type="Proteomes" id="UP000250140"/>
    </source>
</evidence>
<dbReference type="Gene3D" id="3.40.50.300">
    <property type="entry name" value="P-loop containing nucleotide triphosphate hydrolases"/>
    <property type="match status" value="1"/>
</dbReference>
<dbReference type="InterPro" id="IPR027417">
    <property type="entry name" value="P-loop_NTPase"/>
</dbReference>
<dbReference type="Proteomes" id="UP000250140">
    <property type="component" value="Unassembled WGS sequence"/>
</dbReference>
<dbReference type="GO" id="GO:0003697">
    <property type="term" value="F:single-stranded DNA binding"/>
    <property type="evidence" value="ECO:0007669"/>
    <property type="project" value="TreeGrafter"/>
</dbReference>
<name>A0A8E2JSV5_9PEZI</name>
<dbReference type="InterPro" id="IPR051988">
    <property type="entry name" value="HRR_RAD51_Paralog"/>
</dbReference>
<dbReference type="GO" id="GO:0008094">
    <property type="term" value="F:ATP-dependent activity, acting on DNA"/>
    <property type="evidence" value="ECO:0007669"/>
    <property type="project" value="TreeGrafter"/>
</dbReference>
<protein>
    <recommendedName>
        <fullName evidence="6">P-loop containing nucleoside triphosphate hydrolase protein</fullName>
    </recommendedName>
</protein>
<dbReference type="AlphaFoldDB" id="A0A8E2JSV5"/>
<dbReference type="PANTHER" id="PTHR46457">
    <property type="entry name" value="DNA REPAIR PROTEIN RAD51 HOMOLOG 4"/>
    <property type="match status" value="1"/>
</dbReference>
<dbReference type="GO" id="GO:0000724">
    <property type="term" value="P:double-strand break repair via homologous recombination"/>
    <property type="evidence" value="ECO:0007669"/>
    <property type="project" value="TreeGrafter"/>
</dbReference>
<dbReference type="GO" id="GO:0005815">
    <property type="term" value="C:microtubule organizing center"/>
    <property type="evidence" value="ECO:0007669"/>
    <property type="project" value="TreeGrafter"/>
</dbReference>
<dbReference type="GO" id="GO:0042148">
    <property type="term" value="P:DNA strand invasion"/>
    <property type="evidence" value="ECO:0007669"/>
    <property type="project" value="TreeGrafter"/>
</dbReference>
<reference evidence="4 5" key="1">
    <citation type="journal article" date="2016" name="Nat. Commun.">
        <title>Ectomycorrhizal ecology is imprinted in the genome of the dominant symbiotic fungus Cenococcum geophilum.</title>
        <authorList>
            <consortium name="DOE Joint Genome Institute"/>
            <person name="Peter M."/>
            <person name="Kohler A."/>
            <person name="Ohm R.A."/>
            <person name="Kuo A."/>
            <person name="Krutzmann J."/>
            <person name="Morin E."/>
            <person name="Arend M."/>
            <person name="Barry K.W."/>
            <person name="Binder M."/>
            <person name="Choi C."/>
            <person name="Clum A."/>
            <person name="Copeland A."/>
            <person name="Grisel N."/>
            <person name="Haridas S."/>
            <person name="Kipfer T."/>
            <person name="LaButti K."/>
            <person name="Lindquist E."/>
            <person name="Lipzen A."/>
            <person name="Maire R."/>
            <person name="Meier B."/>
            <person name="Mihaltcheva S."/>
            <person name="Molinier V."/>
            <person name="Murat C."/>
            <person name="Poggeler S."/>
            <person name="Quandt C.A."/>
            <person name="Sperisen C."/>
            <person name="Tritt A."/>
            <person name="Tisserant E."/>
            <person name="Crous P.W."/>
            <person name="Henrissat B."/>
            <person name="Nehls U."/>
            <person name="Egli S."/>
            <person name="Spatafora J.W."/>
            <person name="Grigoriev I.V."/>
            <person name="Martin F.M."/>
        </authorList>
    </citation>
    <scope>NUCLEOTIDE SEQUENCE [LARGE SCALE GENOMIC DNA]</scope>
    <source>
        <strain evidence="4 5">CBS 207.34</strain>
    </source>
</reference>
<gene>
    <name evidence="4" type="ORF">AOQ84DRAFT_354512</name>
</gene>
<dbReference type="GO" id="GO:0033063">
    <property type="term" value="C:Rad51B-Rad51C-Rad51D-XRCC2 complex"/>
    <property type="evidence" value="ECO:0007669"/>
    <property type="project" value="TreeGrafter"/>
</dbReference>
<evidence type="ECO:0000256" key="1">
    <source>
        <dbReference type="ARBA" id="ARBA00004123"/>
    </source>
</evidence>
<feature type="compositionally biased region" description="Basic and acidic residues" evidence="3">
    <location>
        <begin position="218"/>
        <end position="234"/>
    </location>
</feature>
<organism evidence="4 5">
    <name type="scientific">Glonium stellatum</name>
    <dbReference type="NCBI Taxonomy" id="574774"/>
    <lineage>
        <taxon>Eukaryota</taxon>
        <taxon>Fungi</taxon>
        <taxon>Dikarya</taxon>
        <taxon>Ascomycota</taxon>
        <taxon>Pezizomycotina</taxon>
        <taxon>Dothideomycetes</taxon>
        <taxon>Pleosporomycetidae</taxon>
        <taxon>Gloniales</taxon>
        <taxon>Gloniaceae</taxon>
        <taxon>Glonium</taxon>
    </lineage>
</organism>
<dbReference type="GO" id="GO:0005657">
    <property type="term" value="C:replication fork"/>
    <property type="evidence" value="ECO:0007669"/>
    <property type="project" value="TreeGrafter"/>
</dbReference>
<accession>A0A8E2JSV5</accession>
<keyword evidence="2" id="KW-0539">Nucleus</keyword>
<evidence type="ECO:0000256" key="2">
    <source>
        <dbReference type="ARBA" id="ARBA00023242"/>
    </source>
</evidence>
<dbReference type="GO" id="GO:0000400">
    <property type="term" value="F:four-way junction DNA binding"/>
    <property type="evidence" value="ECO:0007669"/>
    <property type="project" value="TreeGrafter"/>
</dbReference>
<dbReference type="SUPFAM" id="SSF52540">
    <property type="entry name" value="P-loop containing nucleoside triphosphate hydrolases"/>
    <property type="match status" value="1"/>
</dbReference>
<dbReference type="GO" id="GO:0000723">
    <property type="term" value="P:telomere maintenance"/>
    <property type="evidence" value="ECO:0007669"/>
    <property type="project" value="TreeGrafter"/>
</dbReference>
<dbReference type="PANTHER" id="PTHR46457:SF1">
    <property type="entry name" value="DNA REPAIR PROTEIN RAD51 HOMOLOG 4"/>
    <property type="match status" value="1"/>
</dbReference>
<feature type="compositionally biased region" description="Acidic residues" evidence="3">
    <location>
        <begin position="207"/>
        <end position="217"/>
    </location>
</feature>